<feature type="chain" id="PRO_5013244494" description="Aspartic proteinase Asp1" evidence="11">
    <location>
        <begin position="30"/>
        <end position="455"/>
    </location>
</feature>
<keyword evidence="2 10" id="KW-0645">Protease</keyword>
<dbReference type="PROSITE" id="PS51257">
    <property type="entry name" value="PROKAR_LIPOPROTEIN"/>
    <property type="match status" value="1"/>
</dbReference>
<dbReference type="PROSITE" id="PS00141">
    <property type="entry name" value="ASP_PROTEASE"/>
    <property type="match status" value="2"/>
</dbReference>
<proteinExistence type="inferred from homology"/>
<evidence type="ECO:0000256" key="11">
    <source>
        <dbReference type="SAM" id="SignalP"/>
    </source>
</evidence>
<dbReference type="Pfam" id="PF14541">
    <property type="entry name" value="TAXi_C"/>
    <property type="match status" value="1"/>
</dbReference>
<dbReference type="Gene3D" id="2.40.70.10">
    <property type="entry name" value="Acid Proteases"/>
    <property type="match status" value="2"/>
</dbReference>
<evidence type="ECO:0000256" key="6">
    <source>
        <dbReference type="ARBA" id="ARBA00022801"/>
    </source>
</evidence>
<evidence type="ECO:0000313" key="14">
    <source>
        <dbReference type="Proteomes" id="UP000187609"/>
    </source>
</evidence>
<comment type="similarity">
    <text evidence="1 10">Belongs to the peptidase A1 family.</text>
</comment>
<gene>
    <name evidence="13" type="primary">ASP1_1</name>
    <name evidence="13" type="ORF">A4A49_33094</name>
</gene>
<dbReference type="InterPro" id="IPR021109">
    <property type="entry name" value="Peptidase_aspartic_dom_sf"/>
</dbReference>
<reference evidence="13" key="1">
    <citation type="submission" date="2016-11" db="EMBL/GenBank/DDBJ databases">
        <title>The genome of Nicotiana attenuata.</title>
        <authorList>
            <person name="Xu S."/>
            <person name="Brockmoeller T."/>
            <person name="Gaquerel E."/>
            <person name="Navarro A."/>
            <person name="Kuhl H."/>
            <person name="Gase K."/>
            <person name="Ling Z."/>
            <person name="Zhou W."/>
            <person name="Kreitzer C."/>
            <person name="Stanke M."/>
            <person name="Tang H."/>
            <person name="Lyons E."/>
            <person name="Pandey P."/>
            <person name="Pandey S.P."/>
            <person name="Timmermann B."/>
            <person name="Baldwin I.T."/>
        </authorList>
    </citation>
    <scope>NUCLEOTIDE SEQUENCE [LARGE SCALE GENOMIC DNA]</scope>
    <source>
        <strain evidence="13">UT</strain>
    </source>
</reference>
<dbReference type="SUPFAM" id="SSF50630">
    <property type="entry name" value="Acid proteases"/>
    <property type="match status" value="1"/>
</dbReference>
<dbReference type="FunFam" id="2.40.70.10:FF:000027">
    <property type="entry name" value="Aspartic proteinase Asp1 isoform A"/>
    <property type="match status" value="1"/>
</dbReference>
<evidence type="ECO:0000256" key="9">
    <source>
        <dbReference type="PIRSR" id="PIRSR601461-1"/>
    </source>
</evidence>
<evidence type="ECO:0000256" key="7">
    <source>
        <dbReference type="ARBA" id="ARBA00068871"/>
    </source>
</evidence>
<evidence type="ECO:0000256" key="1">
    <source>
        <dbReference type="ARBA" id="ARBA00007447"/>
    </source>
</evidence>
<feature type="active site" evidence="9">
    <location>
        <position position="81"/>
    </location>
</feature>
<feature type="domain" description="Peptidase A1" evidence="12">
    <location>
        <begin position="63"/>
        <end position="410"/>
    </location>
</feature>
<keyword evidence="3 11" id="KW-0732">Signal</keyword>
<dbReference type="InterPro" id="IPR001969">
    <property type="entry name" value="Aspartic_peptidase_AS"/>
</dbReference>
<dbReference type="PANTHER" id="PTHR13683">
    <property type="entry name" value="ASPARTYL PROTEASES"/>
    <property type="match status" value="1"/>
</dbReference>
<sequence length="455" mass="49681">MKGKWKAPFCMLLVLYSLFLSALFQSCYSAFHLPRPIWKKQLLKSGSSVVFPLAGNVYPKGYYQVTLEVGQPPKPYSLDIDTGSDLTWLQCDAPCAKCTPAPHSLYKPNKNVVTCKDPLCTSLHWPENHPCHGTDEQCDYEVAYADRGSSLGVLVKDTFPLRFTNGSIVVPHLVFGCGYSQEVPASTHPPFTDGILGLGNGKSSIVSQLSGLGLIRNVVGHCLSGQGGGFLFFGDDVLPSSGIAWTPIVQTSSEKHFSLGPAELFFDGQATGVKGFPVIFDSGSTFSYFGSEAYDILVSSIKKNINAKQLTDAVDDKSLPVCWNGSKSFKSVNDATSYFKPLTLSFMKAKNVELQLQPEAYLILTVHGNVCLGILNGTEVGLGNYNVIGDISLLDKMVIYDNEKQQVGWLPANCNRLPISRDYGEDYYDAYPTNMGIFGQTCPAKFDSSKQQARK</sequence>
<dbReference type="InterPro" id="IPR033121">
    <property type="entry name" value="PEPTIDASE_A1"/>
</dbReference>
<protein>
    <recommendedName>
        <fullName evidence="7">Aspartic proteinase Asp1</fullName>
    </recommendedName>
    <alternativeName>
        <fullName evidence="8">Nucellin-like protein</fullName>
    </alternativeName>
</protein>
<keyword evidence="6 10" id="KW-0378">Hydrolase</keyword>
<evidence type="ECO:0000259" key="12">
    <source>
        <dbReference type="PROSITE" id="PS51767"/>
    </source>
</evidence>
<comment type="caution">
    <text evidence="13">The sequence shown here is derived from an EMBL/GenBank/DDBJ whole genome shotgun (WGS) entry which is preliminary data.</text>
</comment>
<dbReference type="Proteomes" id="UP000187609">
    <property type="component" value="Unassembled WGS sequence"/>
</dbReference>
<dbReference type="SMR" id="A0A1J6KHD6"/>
<dbReference type="Gramene" id="OIT28084">
    <property type="protein sequence ID" value="OIT28084"/>
    <property type="gene ID" value="A4A49_33094"/>
</dbReference>
<keyword evidence="4" id="KW-0677">Repeat</keyword>
<dbReference type="PRINTS" id="PR00792">
    <property type="entry name" value="PEPSIN"/>
</dbReference>
<feature type="signal peptide" evidence="11">
    <location>
        <begin position="1"/>
        <end position="29"/>
    </location>
</feature>
<feature type="active site" evidence="9">
    <location>
        <position position="281"/>
    </location>
</feature>
<dbReference type="FunFam" id="2.40.70.10:FF:000015">
    <property type="entry name" value="Aspartyl protease family protein"/>
    <property type="match status" value="1"/>
</dbReference>
<keyword evidence="14" id="KW-1185">Reference proteome</keyword>
<dbReference type="AlphaFoldDB" id="A0A1J6KHD6"/>
<accession>A0A1J6KHD6</accession>
<evidence type="ECO:0000256" key="10">
    <source>
        <dbReference type="RuleBase" id="RU000454"/>
    </source>
</evidence>
<evidence type="ECO:0000313" key="13">
    <source>
        <dbReference type="EMBL" id="OIT28084.1"/>
    </source>
</evidence>
<dbReference type="Pfam" id="PF14543">
    <property type="entry name" value="TAXi_N"/>
    <property type="match status" value="1"/>
</dbReference>
<dbReference type="GeneID" id="109213083"/>
<dbReference type="PROSITE" id="PS51767">
    <property type="entry name" value="PEPTIDASE_A1"/>
    <property type="match status" value="1"/>
</dbReference>
<organism evidence="13 14">
    <name type="scientific">Nicotiana attenuata</name>
    <name type="common">Coyote tobacco</name>
    <dbReference type="NCBI Taxonomy" id="49451"/>
    <lineage>
        <taxon>Eukaryota</taxon>
        <taxon>Viridiplantae</taxon>
        <taxon>Streptophyta</taxon>
        <taxon>Embryophyta</taxon>
        <taxon>Tracheophyta</taxon>
        <taxon>Spermatophyta</taxon>
        <taxon>Magnoliopsida</taxon>
        <taxon>eudicotyledons</taxon>
        <taxon>Gunneridae</taxon>
        <taxon>Pentapetalae</taxon>
        <taxon>asterids</taxon>
        <taxon>lamiids</taxon>
        <taxon>Solanales</taxon>
        <taxon>Solanaceae</taxon>
        <taxon>Nicotianoideae</taxon>
        <taxon>Nicotianeae</taxon>
        <taxon>Nicotiana</taxon>
    </lineage>
</organism>
<name>A0A1J6KHD6_NICAT</name>
<dbReference type="GO" id="GO:0006508">
    <property type="term" value="P:proteolysis"/>
    <property type="evidence" value="ECO:0007669"/>
    <property type="project" value="UniProtKB-KW"/>
</dbReference>
<keyword evidence="5 10" id="KW-0064">Aspartyl protease</keyword>
<dbReference type="InterPro" id="IPR001461">
    <property type="entry name" value="Aspartic_peptidase_A1"/>
</dbReference>
<dbReference type="PANTHER" id="PTHR13683:SF814">
    <property type="entry name" value="ASPARTIC PROTEINASE ASP1-LIKE"/>
    <property type="match status" value="1"/>
</dbReference>
<evidence type="ECO:0000256" key="2">
    <source>
        <dbReference type="ARBA" id="ARBA00022670"/>
    </source>
</evidence>
<evidence type="ECO:0000256" key="3">
    <source>
        <dbReference type="ARBA" id="ARBA00022729"/>
    </source>
</evidence>
<evidence type="ECO:0000256" key="8">
    <source>
        <dbReference type="ARBA" id="ARBA00077656"/>
    </source>
</evidence>
<dbReference type="OMA" id="YTYFSAQ"/>
<dbReference type="InterPro" id="IPR032861">
    <property type="entry name" value="TAXi_N"/>
</dbReference>
<dbReference type="InterPro" id="IPR032799">
    <property type="entry name" value="TAXi_C"/>
</dbReference>
<dbReference type="EMBL" id="MJEQ01002177">
    <property type="protein sequence ID" value="OIT28084.1"/>
    <property type="molecule type" value="Genomic_DNA"/>
</dbReference>
<dbReference type="GO" id="GO:0004190">
    <property type="term" value="F:aspartic-type endopeptidase activity"/>
    <property type="evidence" value="ECO:0007669"/>
    <property type="project" value="UniProtKB-KW"/>
</dbReference>
<evidence type="ECO:0000256" key="4">
    <source>
        <dbReference type="ARBA" id="ARBA00022737"/>
    </source>
</evidence>
<evidence type="ECO:0000256" key="5">
    <source>
        <dbReference type="ARBA" id="ARBA00022750"/>
    </source>
</evidence>
<dbReference type="OrthoDB" id="2747330at2759"/>